<evidence type="ECO:0008006" key="2">
    <source>
        <dbReference type="Google" id="ProtNLM"/>
    </source>
</evidence>
<dbReference type="HOGENOM" id="CLU_2009720_0_0_1"/>
<organism>
    <name type="scientific">Solenopsis invicta</name>
    <name type="common">Red imported fire ant</name>
    <name type="synonym">Solenopsis wagneri</name>
    <dbReference type="NCBI Taxonomy" id="13686"/>
    <lineage>
        <taxon>Eukaryota</taxon>
        <taxon>Metazoa</taxon>
        <taxon>Ecdysozoa</taxon>
        <taxon>Arthropoda</taxon>
        <taxon>Hexapoda</taxon>
        <taxon>Insecta</taxon>
        <taxon>Pterygota</taxon>
        <taxon>Neoptera</taxon>
        <taxon>Endopterygota</taxon>
        <taxon>Hymenoptera</taxon>
        <taxon>Apocrita</taxon>
        <taxon>Aculeata</taxon>
        <taxon>Formicoidea</taxon>
        <taxon>Formicidae</taxon>
        <taxon>Myrmicinae</taxon>
        <taxon>Solenopsis</taxon>
    </lineage>
</organism>
<proteinExistence type="predicted"/>
<feature type="non-terminal residue" evidence="1">
    <location>
        <position position="1"/>
    </location>
</feature>
<evidence type="ECO:0000313" key="1">
    <source>
        <dbReference type="EMBL" id="EFZ17231.1"/>
    </source>
</evidence>
<protein>
    <recommendedName>
        <fullName evidence="2">U1-type domain-containing protein</fullName>
    </recommendedName>
</protein>
<gene>
    <name evidence="1" type="ORF">SINV_12987</name>
</gene>
<sequence>LRPLNKGTHQYLYLMKINTSLILNTLRMRENLVPSENTEPNSGLRLNESNPKLKDWIREDITDESKAYCKYCKCNLQCKLSDLHSNTKKHQTASKSLVLERKIPFKPLSIKTQEQEAALALYIS</sequence>
<reference evidence="1" key="1">
    <citation type="journal article" date="2011" name="Proc. Natl. Acad. Sci. U.S.A.">
        <title>The genome of the fire ant Solenopsis invicta.</title>
        <authorList>
            <person name="Wurm Y."/>
            <person name="Wang J."/>
            <person name="Riba-Grognuz O."/>
            <person name="Corona M."/>
            <person name="Nygaard S."/>
            <person name="Hunt B.G."/>
            <person name="Ingram K.K."/>
            <person name="Falquet L."/>
            <person name="Nipitwattanaphon M."/>
            <person name="Gotzek D."/>
            <person name="Dijkstra M.B."/>
            <person name="Oettler J."/>
            <person name="Comtesse F."/>
            <person name="Shih C.J."/>
            <person name="Wu W.J."/>
            <person name="Yang C.C."/>
            <person name="Thomas J."/>
            <person name="Beaudoing E."/>
            <person name="Pradervand S."/>
            <person name="Flegel V."/>
            <person name="Cook E.D."/>
            <person name="Fabbretti R."/>
            <person name="Stockinger H."/>
            <person name="Long L."/>
            <person name="Farmerie W.G."/>
            <person name="Oakey J."/>
            <person name="Boomsma J.J."/>
            <person name="Pamilo P."/>
            <person name="Yi S.V."/>
            <person name="Heinze J."/>
            <person name="Goodisman M.A."/>
            <person name="Farinelli L."/>
            <person name="Harshman K."/>
            <person name="Hulo N."/>
            <person name="Cerutti L."/>
            <person name="Xenarios I."/>
            <person name="Shoemaker D."/>
            <person name="Keller L."/>
        </authorList>
    </citation>
    <scope>NUCLEOTIDE SEQUENCE [LARGE SCALE GENOMIC DNA]</scope>
</reference>
<dbReference type="AlphaFoldDB" id="E9IQC3"/>
<name>E9IQC3_SOLIN</name>
<accession>E9IQC3</accession>
<dbReference type="EMBL" id="GL764693">
    <property type="protein sequence ID" value="EFZ17231.1"/>
    <property type="molecule type" value="Genomic_DNA"/>
</dbReference>
<feature type="non-terminal residue" evidence="1">
    <location>
        <position position="124"/>
    </location>
</feature>